<dbReference type="PRINTS" id="PR00320">
    <property type="entry name" value="GPROTEINBRPT"/>
</dbReference>
<dbReference type="GO" id="GO:0043161">
    <property type="term" value="P:proteasome-mediated ubiquitin-dependent protein catabolic process"/>
    <property type="evidence" value="ECO:0007669"/>
    <property type="project" value="TreeGrafter"/>
</dbReference>
<keyword evidence="2 6" id="KW-0853">WD repeat</keyword>
<feature type="repeat" description="WD" evidence="6">
    <location>
        <begin position="364"/>
        <end position="406"/>
    </location>
</feature>
<dbReference type="Gene3D" id="2.130.10.10">
    <property type="entry name" value="YVTN repeat-like/Quinoprotein amine dehydrogenase"/>
    <property type="match status" value="2"/>
</dbReference>
<dbReference type="InterPro" id="IPR019775">
    <property type="entry name" value="WD40_repeat_CS"/>
</dbReference>
<evidence type="ECO:0000256" key="1">
    <source>
        <dbReference type="ARBA" id="ARBA00004906"/>
    </source>
</evidence>
<dbReference type="SMART" id="SM00320">
    <property type="entry name" value="WD40"/>
    <property type="match status" value="7"/>
</dbReference>
<protein>
    <submittedName>
        <fullName evidence="7">Uncharacterized protein</fullName>
    </submittedName>
</protein>
<accession>A0A4Y7KFE2</accession>
<proteinExistence type="inferred from homology"/>
<dbReference type="InterPro" id="IPR001680">
    <property type="entry name" value="WD40_rpt"/>
</dbReference>
<dbReference type="InterPro" id="IPR051865">
    <property type="entry name" value="WD-repeat_CDT2_adapter"/>
</dbReference>
<dbReference type="InterPro" id="IPR015943">
    <property type="entry name" value="WD40/YVTN_repeat-like_dom_sf"/>
</dbReference>
<dbReference type="OMA" id="DSRVHTY"/>
<dbReference type="PANTHER" id="PTHR22852:SF0">
    <property type="entry name" value="DENTICLELESS PROTEIN HOMOLOG"/>
    <property type="match status" value="1"/>
</dbReference>
<name>A0A4Y7KFE2_PAPSO</name>
<comment type="similarity">
    <text evidence="5">Belongs to the WD repeat cdt2 family.</text>
</comment>
<feature type="repeat" description="WD" evidence="6">
    <location>
        <begin position="109"/>
        <end position="143"/>
    </location>
</feature>
<evidence type="ECO:0000313" key="7">
    <source>
        <dbReference type="EMBL" id="RZC72084.1"/>
    </source>
</evidence>
<dbReference type="Pfam" id="PF00400">
    <property type="entry name" value="WD40"/>
    <property type="match status" value="5"/>
</dbReference>
<dbReference type="OrthoDB" id="2096344at2759"/>
<keyword evidence="3" id="KW-0677">Repeat</keyword>
<dbReference type="InterPro" id="IPR036322">
    <property type="entry name" value="WD40_repeat_dom_sf"/>
</dbReference>
<dbReference type="GO" id="GO:0005634">
    <property type="term" value="C:nucleus"/>
    <property type="evidence" value="ECO:0007669"/>
    <property type="project" value="TreeGrafter"/>
</dbReference>
<evidence type="ECO:0000256" key="5">
    <source>
        <dbReference type="ARBA" id="ARBA00038344"/>
    </source>
</evidence>
<gene>
    <name evidence="7" type="ORF">C5167_035613</name>
</gene>
<dbReference type="STRING" id="3469.A0A4Y7KFE2"/>
<dbReference type="SUPFAM" id="SSF50978">
    <property type="entry name" value="WD40 repeat-like"/>
    <property type="match status" value="1"/>
</dbReference>
<dbReference type="Gramene" id="RZC72084">
    <property type="protein sequence ID" value="RZC72084"/>
    <property type="gene ID" value="C5167_035613"/>
</dbReference>
<reference evidence="7 8" key="1">
    <citation type="journal article" date="2018" name="Science">
        <title>The opium poppy genome and morphinan production.</title>
        <authorList>
            <person name="Guo L."/>
            <person name="Winzer T."/>
            <person name="Yang X."/>
            <person name="Li Y."/>
            <person name="Ning Z."/>
            <person name="He Z."/>
            <person name="Teodor R."/>
            <person name="Lu Y."/>
            <person name="Bowser T.A."/>
            <person name="Graham I.A."/>
            <person name="Ye K."/>
        </authorList>
    </citation>
    <scope>NUCLEOTIDE SEQUENCE [LARGE SCALE GENOMIC DNA]</scope>
    <source>
        <strain evidence="8">cv. HN1</strain>
        <tissue evidence="7">Leaves</tissue>
    </source>
</reference>
<evidence type="ECO:0000313" key="8">
    <source>
        <dbReference type="Proteomes" id="UP000316621"/>
    </source>
</evidence>
<keyword evidence="4" id="KW-0833">Ubl conjugation pathway</keyword>
<evidence type="ECO:0000256" key="3">
    <source>
        <dbReference type="ARBA" id="ARBA00022737"/>
    </source>
</evidence>
<dbReference type="InterPro" id="IPR020472">
    <property type="entry name" value="WD40_PAC1"/>
</dbReference>
<dbReference type="AlphaFoldDB" id="A0A4Y7KFE2"/>
<dbReference type="EMBL" id="CM010721">
    <property type="protein sequence ID" value="RZC72084.1"/>
    <property type="molecule type" value="Genomic_DNA"/>
</dbReference>
<feature type="repeat" description="WD" evidence="6">
    <location>
        <begin position="151"/>
        <end position="193"/>
    </location>
</feature>
<keyword evidence="8" id="KW-1185">Reference proteome</keyword>
<sequence length="524" mass="57689">METSSSTPPSFFREIKTRELNGFRVNKRPYLGNLSSDSASFGGAGVLSIEHNGISNPPLALSYSKTNGKSHLLAVTDEDGFVSLFDTRQRLPSFTNCREKAVEARVSEWEAHDNAIFDLCWTKDDTRVLTASGDQKIKIWNVEKRVCIGVLTGHTGSVKSVCAHPSNPDLIVSGSRDGSFAQWDLRCNRSHISDHGETSLISTSVVKEAHTSVQGKRVRHGKAASKSITSVLYLKDENSIATAGAVDSVVKFWDTRNLKTHITQAHPKTTSSSEKEKVLHGISSLTQDSNGVFLSASCMDNRIYVYNMLQLDKGPVNTFSGSQFESFYVKSAISPDGAYVLSGSSDHNAYIWQLRNPEADPIILEGHEGEVTAVDWCPSEIGKIATASDDFTVRVWNIQKGYSSKNSPTCIRKRVMAIPRMDCRKLFRDEDQTELTKADSNSCHQDVLVGDLSSPNKKIKMPEITTPESSMKKFSSAFLIKEDIEMEKTPEAALTSPTSVLNPPSSLKRKTIRDYFVAASGESN</sequence>
<comment type="pathway">
    <text evidence="1">Protein modification; protein ubiquitination.</text>
</comment>
<dbReference type="GO" id="GO:0030674">
    <property type="term" value="F:protein-macromolecule adaptor activity"/>
    <property type="evidence" value="ECO:0007669"/>
    <property type="project" value="TreeGrafter"/>
</dbReference>
<dbReference type="Proteomes" id="UP000316621">
    <property type="component" value="Chromosome 7"/>
</dbReference>
<dbReference type="PROSITE" id="PS50294">
    <property type="entry name" value="WD_REPEATS_REGION"/>
    <property type="match status" value="3"/>
</dbReference>
<dbReference type="PROSITE" id="PS00678">
    <property type="entry name" value="WD_REPEATS_1"/>
    <property type="match status" value="2"/>
</dbReference>
<evidence type="ECO:0000256" key="2">
    <source>
        <dbReference type="ARBA" id="ARBA00022574"/>
    </source>
</evidence>
<dbReference type="PROSITE" id="PS50082">
    <property type="entry name" value="WD_REPEATS_2"/>
    <property type="match status" value="4"/>
</dbReference>
<feature type="repeat" description="WD" evidence="6">
    <location>
        <begin position="332"/>
        <end position="356"/>
    </location>
</feature>
<evidence type="ECO:0000256" key="6">
    <source>
        <dbReference type="PROSITE-ProRule" id="PRU00221"/>
    </source>
</evidence>
<organism evidence="7 8">
    <name type="scientific">Papaver somniferum</name>
    <name type="common">Opium poppy</name>
    <dbReference type="NCBI Taxonomy" id="3469"/>
    <lineage>
        <taxon>Eukaryota</taxon>
        <taxon>Viridiplantae</taxon>
        <taxon>Streptophyta</taxon>
        <taxon>Embryophyta</taxon>
        <taxon>Tracheophyta</taxon>
        <taxon>Spermatophyta</taxon>
        <taxon>Magnoliopsida</taxon>
        <taxon>Ranunculales</taxon>
        <taxon>Papaveraceae</taxon>
        <taxon>Papaveroideae</taxon>
        <taxon>Papaver</taxon>
    </lineage>
</organism>
<evidence type="ECO:0000256" key="4">
    <source>
        <dbReference type="ARBA" id="ARBA00022786"/>
    </source>
</evidence>
<dbReference type="PANTHER" id="PTHR22852">
    <property type="entry name" value="LETHAL 2 DENTICLELESS PROTEIN RETINOIC ACID-REGULATED NUCLEAR MATRIX-ASSOCIATED PROTEIN"/>
    <property type="match status" value="1"/>
</dbReference>